<comment type="caution">
    <text evidence="1">The sequence shown here is derived from an EMBL/GenBank/DDBJ whole genome shotgun (WGS) entry which is preliminary data.</text>
</comment>
<accession>A0ABV8TCQ5</accession>
<dbReference type="RefSeq" id="WP_381738612.1">
    <property type="nucleotide sequence ID" value="NZ_JBHSDP010000011.1"/>
</dbReference>
<evidence type="ECO:0000313" key="2">
    <source>
        <dbReference type="Proteomes" id="UP001595824"/>
    </source>
</evidence>
<proteinExistence type="predicted"/>
<keyword evidence="2" id="KW-1185">Reference proteome</keyword>
<name>A0ABV8TCQ5_9ACTN</name>
<evidence type="ECO:0000313" key="1">
    <source>
        <dbReference type="EMBL" id="MFC4328394.1"/>
    </source>
</evidence>
<dbReference type="Proteomes" id="UP001595824">
    <property type="component" value="Unassembled WGS sequence"/>
</dbReference>
<reference evidence="2" key="1">
    <citation type="journal article" date="2019" name="Int. J. Syst. Evol. Microbiol.">
        <title>The Global Catalogue of Microorganisms (GCM) 10K type strain sequencing project: providing services to taxonomists for standard genome sequencing and annotation.</title>
        <authorList>
            <consortium name="The Broad Institute Genomics Platform"/>
            <consortium name="The Broad Institute Genome Sequencing Center for Infectious Disease"/>
            <person name="Wu L."/>
            <person name="Ma J."/>
        </authorList>
    </citation>
    <scope>NUCLEOTIDE SEQUENCE [LARGE SCALE GENOMIC DNA]</scope>
    <source>
        <strain evidence="2">PCU 347</strain>
    </source>
</reference>
<protein>
    <submittedName>
        <fullName evidence="1">Uncharacterized protein</fullName>
    </submittedName>
</protein>
<sequence length="225" mass="25165">MPEFPLRLQPVTGGYAVHYNPCDHTGVTKAAPALVAASVSDALAQLHHREPNGLRQPVQVFKMSCARNVPTNDAQPMGWQERHDHYCREAATALAEHAKWLSDHTRFKGAQIEASRWHAGRHIPGWEVATADVKESWRYGYQATMTRPIVSGITDPKVQAAEVIRRAEDVYARLMTDAAAVDGHADPVARARHEIHRQAAAELARDLRHHLGKIIAHRTLRDRVE</sequence>
<dbReference type="EMBL" id="JBHSDP010000011">
    <property type="protein sequence ID" value="MFC4328394.1"/>
    <property type="molecule type" value="Genomic_DNA"/>
</dbReference>
<gene>
    <name evidence="1" type="ORF">ACFPC0_11200</name>
</gene>
<organism evidence="1 2">
    <name type="scientific">Streptomyces andamanensis</name>
    <dbReference type="NCBI Taxonomy" id="1565035"/>
    <lineage>
        <taxon>Bacteria</taxon>
        <taxon>Bacillati</taxon>
        <taxon>Actinomycetota</taxon>
        <taxon>Actinomycetes</taxon>
        <taxon>Kitasatosporales</taxon>
        <taxon>Streptomycetaceae</taxon>
        <taxon>Streptomyces</taxon>
    </lineage>
</organism>